<dbReference type="Gene3D" id="1.10.357.10">
    <property type="entry name" value="Tetracycline Repressor, domain 2"/>
    <property type="match status" value="1"/>
</dbReference>
<feature type="DNA-binding region" description="H-T-H motif" evidence="2">
    <location>
        <begin position="27"/>
        <end position="46"/>
    </location>
</feature>
<dbReference type="EMBL" id="JACRYT010000003">
    <property type="protein sequence ID" value="MBC6679261.1"/>
    <property type="molecule type" value="Genomic_DNA"/>
</dbReference>
<evidence type="ECO:0000259" key="3">
    <source>
        <dbReference type="PROSITE" id="PS50977"/>
    </source>
</evidence>
<evidence type="ECO:0000313" key="5">
    <source>
        <dbReference type="Proteomes" id="UP000602647"/>
    </source>
</evidence>
<organism evidence="4 5">
    <name type="scientific">Zhenpiania hominis</name>
    <dbReference type="NCBI Taxonomy" id="2763644"/>
    <lineage>
        <taxon>Bacteria</taxon>
        <taxon>Bacillati</taxon>
        <taxon>Bacillota</taxon>
        <taxon>Clostridia</taxon>
        <taxon>Peptostreptococcales</taxon>
        <taxon>Anaerovoracaceae</taxon>
        <taxon>Zhenpiania</taxon>
    </lineage>
</organism>
<dbReference type="PANTHER" id="PTHR43479:SF11">
    <property type="entry name" value="ACREF_ENVCD OPERON REPRESSOR-RELATED"/>
    <property type="match status" value="1"/>
</dbReference>
<name>A0A923NHR9_9FIRM</name>
<dbReference type="Pfam" id="PF14278">
    <property type="entry name" value="TetR_C_8"/>
    <property type="match status" value="1"/>
</dbReference>
<evidence type="ECO:0000256" key="1">
    <source>
        <dbReference type="ARBA" id="ARBA00023125"/>
    </source>
</evidence>
<feature type="domain" description="HTH tetR-type" evidence="3">
    <location>
        <begin position="4"/>
        <end position="64"/>
    </location>
</feature>
<reference evidence="4" key="1">
    <citation type="submission" date="2020-08" db="EMBL/GenBank/DDBJ databases">
        <title>Genome public.</title>
        <authorList>
            <person name="Liu C."/>
            <person name="Sun Q."/>
        </authorList>
    </citation>
    <scope>NUCLEOTIDE SEQUENCE</scope>
    <source>
        <strain evidence="4">BX12</strain>
    </source>
</reference>
<evidence type="ECO:0000313" key="4">
    <source>
        <dbReference type="EMBL" id="MBC6679261.1"/>
    </source>
</evidence>
<dbReference type="AlphaFoldDB" id="A0A923NHR9"/>
<dbReference type="PROSITE" id="PS50977">
    <property type="entry name" value="HTH_TETR_2"/>
    <property type="match status" value="1"/>
</dbReference>
<comment type="caution">
    <text evidence="4">The sequence shown here is derived from an EMBL/GenBank/DDBJ whole genome shotgun (WGS) entry which is preliminary data.</text>
</comment>
<evidence type="ECO:0000256" key="2">
    <source>
        <dbReference type="PROSITE-ProRule" id="PRU00335"/>
    </source>
</evidence>
<dbReference type="PANTHER" id="PTHR43479">
    <property type="entry name" value="ACREF/ENVCD OPERON REPRESSOR-RELATED"/>
    <property type="match status" value="1"/>
</dbReference>
<dbReference type="InterPro" id="IPR001647">
    <property type="entry name" value="HTH_TetR"/>
</dbReference>
<accession>A0A923NHR9</accession>
<dbReference type="Proteomes" id="UP000602647">
    <property type="component" value="Unassembled WGS sequence"/>
</dbReference>
<dbReference type="InterPro" id="IPR050624">
    <property type="entry name" value="HTH-type_Tx_Regulator"/>
</dbReference>
<dbReference type="SUPFAM" id="SSF46689">
    <property type="entry name" value="Homeodomain-like"/>
    <property type="match status" value="1"/>
</dbReference>
<dbReference type="InterPro" id="IPR039532">
    <property type="entry name" value="TetR_C_Firmicutes"/>
</dbReference>
<protein>
    <submittedName>
        <fullName evidence="4">TetR/AcrR family transcriptional regulator</fullName>
    </submittedName>
</protein>
<gene>
    <name evidence="4" type="ORF">H9L42_05395</name>
</gene>
<sequence>MEKRDAKAEFLTAFWKLYERNEIEKISIRELCQAAGYNRTTFYVYYDDIYDLLDKAIESIFLPIREEIIRRIDFSRALQVSAFGEIFLQALRKEDTHIELLFKRHHYLLLGEKLKKEWMALLREKYSGREVDFSFLEYQLSALMGVIKYWLQTGKKLPQQELVRRIYRISENGVFSIVREELGGKSDVEHNQSEASGN</sequence>
<dbReference type="RefSeq" id="WP_187302360.1">
    <property type="nucleotide sequence ID" value="NZ_JACRYT010000003.1"/>
</dbReference>
<dbReference type="GO" id="GO:0003677">
    <property type="term" value="F:DNA binding"/>
    <property type="evidence" value="ECO:0007669"/>
    <property type="project" value="UniProtKB-UniRule"/>
</dbReference>
<dbReference type="InterPro" id="IPR009057">
    <property type="entry name" value="Homeodomain-like_sf"/>
</dbReference>
<proteinExistence type="predicted"/>
<keyword evidence="1 2" id="KW-0238">DNA-binding</keyword>
<keyword evidence="5" id="KW-1185">Reference proteome</keyword>